<protein>
    <submittedName>
        <fullName evidence="2">Serine/threonine protein phosphatase</fullName>
    </submittedName>
</protein>
<dbReference type="GO" id="GO:0008803">
    <property type="term" value="F:bis(5'-nucleosyl)-tetraphosphatase (symmetrical) activity"/>
    <property type="evidence" value="ECO:0007669"/>
    <property type="project" value="TreeGrafter"/>
</dbReference>
<proteinExistence type="predicted"/>
<dbReference type="InterPro" id="IPR029052">
    <property type="entry name" value="Metallo-depent_PP-like"/>
</dbReference>
<dbReference type="SUPFAM" id="SSF56300">
    <property type="entry name" value="Metallo-dependent phosphatases"/>
    <property type="match status" value="1"/>
</dbReference>
<dbReference type="Proteomes" id="UP000276506">
    <property type="component" value="Unassembled WGS sequence"/>
</dbReference>
<dbReference type="Gene3D" id="3.60.21.10">
    <property type="match status" value="1"/>
</dbReference>
<feature type="domain" description="Calcineurin-like phosphoesterase" evidence="1">
    <location>
        <begin position="90"/>
        <end position="266"/>
    </location>
</feature>
<sequence>MTQKSTPSGFFRSTTSATTSCCRTHEERVTKQDLPSAGLFFWGGLGYGGPGIESIDKCSVGKTMVGRTPVVSGNGLYHQFGANHAGRDFVVGDLHGEAEKLNELLCMARFDWDSDRIFSAGDLVDRGPLSLRMALMTRQQGFIAVRGNHDQWCIDAGLEGDAPGHINNGGDWFYELNVLERSMVARLLNKLPVALSFIGPCGKKYGLVHAECPHHDWTHFEEILRGEWGNNVRAHFASKAIWSRKRYQQLDASLVRGVEAVFVGHTRVDQVKTIGNVCYLDTGACFEGGRLTMIELMPNGARHVYQV</sequence>
<name>A0A3R8TYZ8_9GAMM</name>
<dbReference type="Pfam" id="PF00149">
    <property type="entry name" value="Metallophos"/>
    <property type="match status" value="1"/>
</dbReference>
<dbReference type="InterPro" id="IPR050126">
    <property type="entry name" value="Ap4A_hydrolase"/>
</dbReference>
<accession>A0A3R8TYZ8</accession>
<reference evidence="2 3" key="1">
    <citation type="submission" date="2018-10" db="EMBL/GenBank/DDBJ databases">
        <title>Transmission dynamics of multidrug resistant bacteria on intensive care unit surfaces.</title>
        <authorList>
            <person name="D'Souza A.W."/>
            <person name="Potter R.F."/>
            <person name="Wallace M."/>
            <person name="Shupe A."/>
            <person name="Patel S."/>
            <person name="Sun S."/>
            <person name="Gul D."/>
            <person name="Kwon J.H."/>
            <person name="Andleeb S."/>
            <person name="Burnham C.-A.D."/>
            <person name="Dantas G."/>
        </authorList>
    </citation>
    <scope>NUCLEOTIDE SEQUENCE [LARGE SCALE GENOMIC DNA]</scope>
    <source>
        <strain evidence="2 3">PX_177</strain>
    </source>
</reference>
<dbReference type="AlphaFoldDB" id="A0A3R8TYZ8"/>
<dbReference type="PANTHER" id="PTHR42850">
    <property type="entry name" value="METALLOPHOSPHOESTERASE"/>
    <property type="match status" value="1"/>
</dbReference>
<gene>
    <name evidence="2" type="ORF">EGJ28_20105</name>
</gene>
<dbReference type="GO" id="GO:0110154">
    <property type="term" value="P:RNA decapping"/>
    <property type="evidence" value="ECO:0007669"/>
    <property type="project" value="TreeGrafter"/>
</dbReference>
<comment type="caution">
    <text evidence="2">The sequence shown here is derived from an EMBL/GenBank/DDBJ whole genome shotgun (WGS) entry which is preliminary data.</text>
</comment>
<organism evidence="2 3">
    <name type="scientific">Stutzerimonas xanthomarina</name>
    <dbReference type="NCBI Taxonomy" id="271420"/>
    <lineage>
        <taxon>Bacteria</taxon>
        <taxon>Pseudomonadati</taxon>
        <taxon>Pseudomonadota</taxon>
        <taxon>Gammaproteobacteria</taxon>
        <taxon>Pseudomonadales</taxon>
        <taxon>Pseudomonadaceae</taxon>
        <taxon>Stutzerimonas</taxon>
    </lineage>
</organism>
<evidence type="ECO:0000259" key="1">
    <source>
        <dbReference type="Pfam" id="PF00149"/>
    </source>
</evidence>
<dbReference type="GO" id="GO:0016791">
    <property type="term" value="F:phosphatase activity"/>
    <property type="evidence" value="ECO:0007669"/>
    <property type="project" value="TreeGrafter"/>
</dbReference>
<dbReference type="InterPro" id="IPR004843">
    <property type="entry name" value="Calcineurin-like_PHP"/>
</dbReference>
<dbReference type="GO" id="GO:0005737">
    <property type="term" value="C:cytoplasm"/>
    <property type="evidence" value="ECO:0007669"/>
    <property type="project" value="TreeGrafter"/>
</dbReference>
<dbReference type="PANTHER" id="PTHR42850:SF10">
    <property type="entry name" value="SERINE_THREONINE-PROTEIN PHOSPHATASE 1"/>
    <property type="match status" value="1"/>
</dbReference>
<evidence type="ECO:0000313" key="2">
    <source>
        <dbReference type="EMBL" id="RRV06430.1"/>
    </source>
</evidence>
<dbReference type="EMBL" id="RHQL01000016">
    <property type="protein sequence ID" value="RRV06430.1"/>
    <property type="molecule type" value="Genomic_DNA"/>
</dbReference>
<evidence type="ECO:0000313" key="3">
    <source>
        <dbReference type="Proteomes" id="UP000276506"/>
    </source>
</evidence>